<evidence type="ECO:0000256" key="1">
    <source>
        <dbReference type="ARBA" id="ARBA00004496"/>
    </source>
</evidence>
<dbReference type="InterPro" id="IPR012983">
    <property type="entry name" value="PHR"/>
</dbReference>
<evidence type="ECO:0000313" key="4">
    <source>
        <dbReference type="EMBL" id="CAD7646589.1"/>
    </source>
</evidence>
<dbReference type="PANTHER" id="PTHR45774">
    <property type="entry name" value="BTB/POZ DOMAIN-CONTAINING"/>
    <property type="match status" value="1"/>
</dbReference>
<dbReference type="SMART" id="SM00875">
    <property type="entry name" value="BACK"/>
    <property type="match status" value="1"/>
</dbReference>
<evidence type="ECO:0000259" key="3">
    <source>
        <dbReference type="PROSITE" id="PS50097"/>
    </source>
</evidence>
<keyword evidence="5" id="KW-1185">Reference proteome</keyword>
<dbReference type="PANTHER" id="PTHR45774:SF4">
    <property type="entry name" value="AXUNDEAD, ISOFORM F"/>
    <property type="match status" value="1"/>
</dbReference>
<evidence type="ECO:0000256" key="2">
    <source>
        <dbReference type="ARBA" id="ARBA00022490"/>
    </source>
</evidence>
<feature type="domain" description="BTB" evidence="3">
    <location>
        <begin position="65"/>
        <end position="138"/>
    </location>
</feature>
<protein>
    <recommendedName>
        <fullName evidence="3">BTB domain-containing protein</fullName>
    </recommendedName>
</protein>
<dbReference type="InterPro" id="IPR011705">
    <property type="entry name" value="BACK"/>
</dbReference>
<evidence type="ECO:0000313" key="5">
    <source>
        <dbReference type="Proteomes" id="UP000728032"/>
    </source>
</evidence>
<sequence>MITCFTLLKTRSRQLIVSSNSDLKITSMGWKGCSLNLTTADPNWQAFKSGVRERNASMFNNPLMSDVLFIVGQKGSNSGQQRIPAHKYVLATGSSVFYAMFFGGLAEEKEEIEIPDVEPSAFLTLLRYMYCDDICLEADNVLASLYAAKKYLVPHLARACVSYLETSLTARNACILLSQSLLFEEPDLMQRCWEVIDAQAELALASDGFVDIDFQTLESILSRETLNAKELSIFYASLLWANSECQRRELEITADNQRKVLGNALFLVRIPAMSLEDFANGPAQSGLLTLQETTDIFLNYTAAVKPILQFPTIARLGLKVQICHRFQSSAYRSNQWRYRGRCDSIQFSVDKRIFVVGFGLYGSSNGAADYKVKIELKRMGKVLAENHTKFFSDGSSNTFNVYFEHPIQIEADTFYTASAILDGQELSYFGQDGLTEVTINGNVSFQFQCSSDSTNGTGVQGGQIPEIIFYGPMAHSSTTHQSITH</sequence>
<dbReference type="InterPro" id="IPR011333">
    <property type="entry name" value="SKP1/BTB/POZ_sf"/>
</dbReference>
<dbReference type="GO" id="GO:0022008">
    <property type="term" value="P:neurogenesis"/>
    <property type="evidence" value="ECO:0007669"/>
    <property type="project" value="TreeGrafter"/>
</dbReference>
<dbReference type="CDD" id="cd18282">
    <property type="entry name" value="BTB_POZ_BTBD3_6"/>
    <property type="match status" value="1"/>
</dbReference>
<dbReference type="PROSITE" id="PS50097">
    <property type="entry name" value="BTB"/>
    <property type="match status" value="1"/>
</dbReference>
<gene>
    <name evidence="4" type="ORF">ONB1V03_LOCUS5803</name>
</gene>
<organism evidence="4">
    <name type="scientific">Oppiella nova</name>
    <dbReference type="NCBI Taxonomy" id="334625"/>
    <lineage>
        <taxon>Eukaryota</taxon>
        <taxon>Metazoa</taxon>
        <taxon>Ecdysozoa</taxon>
        <taxon>Arthropoda</taxon>
        <taxon>Chelicerata</taxon>
        <taxon>Arachnida</taxon>
        <taxon>Acari</taxon>
        <taxon>Acariformes</taxon>
        <taxon>Sarcoptiformes</taxon>
        <taxon>Oribatida</taxon>
        <taxon>Brachypylina</taxon>
        <taxon>Oppioidea</taxon>
        <taxon>Oppiidae</taxon>
        <taxon>Oppiella</taxon>
    </lineage>
</organism>
<dbReference type="Proteomes" id="UP000728032">
    <property type="component" value="Unassembled WGS sequence"/>
</dbReference>
<dbReference type="CDD" id="cd18488">
    <property type="entry name" value="BACK_BTBD3_like"/>
    <property type="match status" value="1"/>
</dbReference>
<dbReference type="FunFam" id="3.30.710.10:FF:000015">
    <property type="entry name" value="BTB/POZ domain-containing protein 3"/>
    <property type="match status" value="1"/>
</dbReference>
<name>A0A7R9QJK0_9ACAR</name>
<comment type="subcellular location">
    <subcellularLocation>
        <location evidence="1">Cytoplasm</location>
    </subcellularLocation>
</comment>
<dbReference type="FunFam" id="1.25.40.420:FF:000003">
    <property type="entry name" value="BTB/POZ domain-containing protein 3"/>
    <property type="match status" value="1"/>
</dbReference>
<accession>A0A7R9QJK0</accession>
<dbReference type="Gene3D" id="1.25.40.420">
    <property type="match status" value="1"/>
</dbReference>
<keyword evidence="2" id="KW-0963">Cytoplasm</keyword>
<dbReference type="AlphaFoldDB" id="A0A7R9QJK0"/>
<dbReference type="Gene3D" id="3.30.710.10">
    <property type="entry name" value="Potassium Channel Kv1.1, Chain A"/>
    <property type="match status" value="1"/>
</dbReference>
<reference evidence="4" key="1">
    <citation type="submission" date="2020-11" db="EMBL/GenBank/DDBJ databases">
        <authorList>
            <person name="Tran Van P."/>
        </authorList>
    </citation>
    <scope>NUCLEOTIDE SEQUENCE</scope>
</reference>
<proteinExistence type="predicted"/>
<dbReference type="SMART" id="SM00225">
    <property type="entry name" value="BTB"/>
    <property type="match status" value="1"/>
</dbReference>
<dbReference type="Gene3D" id="2.60.120.820">
    <property type="entry name" value="PHR domain"/>
    <property type="match status" value="1"/>
</dbReference>
<dbReference type="InterPro" id="IPR038648">
    <property type="entry name" value="PHR_sf"/>
</dbReference>
<dbReference type="GO" id="GO:0005829">
    <property type="term" value="C:cytosol"/>
    <property type="evidence" value="ECO:0007669"/>
    <property type="project" value="TreeGrafter"/>
</dbReference>
<dbReference type="InterPro" id="IPR049737">
    <property type="entry name" value="Btbd6a-like_BACK"/>
</dbReference>
<dbReference type="Pfam" id="PF08005">
    <property type="entry name" value="PHR"/>
    <property type="match status" value="1"/>
</dbReference>
<dbReference type="Pfam" id="PF07707">
    <property type="entry name" value="BACK"/>
    <property type="match status" value="1"/>
</dbReference>
<dbReference type="OrthoDB" id="636773at2759"/>
<dbReference type="EMBL" id="CAJPVJ010002431">
    <property type="protein sequence ID" value="CAG2166279.1"/>
    <property type="molecule type" value="Genomic_DNA"/>
</dbReference>
<dbReference type="EMBL" id="OC917256">
    <property type="protein sequence ID" value="CAD7646589.1"/>
    <property type="molecule type" value="Genomic_DNA"/>
</dbReference>
<dbReference type="InterPro" id="IPR000210">
    <property type="entry name" value="BTB/POZ_dom"/>
</dbReference>
<dbReference type="Pfam" id="PF00651">
    <property type="entry name" value="BTB"/>
    <property type="match status" value="1"/>
</dbReference>
<dbReference type="FunFam" id="2.60.120.820:FF:000001">
    <property type="entry name" value="BTB/POZ domain-containing protein 3"/>
    <property type="match status" value="1"/>
</dbReference>
<dbReference type="SUPFAM" id="SSF54695">
    <property type="entry name" value="POZ domain"/>
    <property type="match status" value="1"/>
</dbReference>